<dbReference type="PANTHER" id="PTHR16469:SF27">
    <property type="entry name" value="UBIQUITIN-ASSOCIATED AND SH3 DOMAIN-CONTAINING BA-RELATED"/>
    <property type="match status" value="1"/>
</dbReference>
<dbReference type="InterPro" id="IPR013078">
    <property type="entry name" value="His_Pase_superF_clade-1"/>
</dbReference>
<evidence type="ECO:0000313" key="3">
    <source>
        <dbReference type="Proteomes" id="UP000309992"/>
    </source>
</evidence>
<dbReference type="InterPro" id="IPR029033">
    <property type="entry name" value="His_PPase_superfam"/>
</dbReference>
<dbReference type="Pfam" id="PF00300">
    <property type="entry name" value="His_Phos_1"/>
    <property type="match status" value="1"/>
</dbReference>
<dbReference type="CDD" id="cd07067">
    <property type="entry name" value="HP_PGM_like"/>
    <property type="match status" value="1"/>
</dbReference>
<dbReference type="Proteomes" id="UP000309992">
    <property type="component" value="Unassembled WGS sequence"/>
</dbReference>
<feature type="compositionally biased region" description="Basic residues" evidence="1">
    <location>
        <begin position="9"/>
        <end position="33"/>
    </location>
</feature>
<accession>A0ABY2RTP3</accession>
<protein>
    <submittedName>
        <fullName evidence="2">Histidine phosphatase family protein</fullName>
    </submittedName>
</protein>
<evidence type="ECO:0000313" key="2">
    <source>
        <dbReference type="EMBL" id="TKG60244.1"/>
    </source>
</evidence>
<dbReference type="InterPro" id="IPR051710">
    <property type="entry name" value="Phosphatase_SH3-domain"/>
</dbReference>
<dbReference type="PANTHER" id="PTHR16469">
    <property type="entry name" value="UBIQUITIN-ASSOCIATED AND SH3 DOMAIN-CONTAINING BA-RELATED"/>
    <property type="match status" value="1"/>
</dbReference>
<dbReference type="SMART" id="SM00855">
    <property type="entry name" value="PGAM"/>
    <property type="match status" value="1"/>
</dbReference>
<dbReference type="SUPFAM" id="SSF53254">
    <property type="entry name" value="Phosphoglycerate mutase-like"/>
    <property type="match status" value="1"/>
</dbReference>
<dbReference type="Gene3D" id="3.40.50.1240">
    <property type="entry name" value="Phosphoglycerate mutase-like"/>
    <property type="match status" value="1"/>
</dbReference>
<keyword evidence="3" id="KW-1185">Reference proteome</keyword>
<dbReference type="EMBL" id="SWMS01000039">
    <property type="protein sequence ID" value="TKG60244.1"/>
    <property type="molecule type" value="Genomic_DNA"/>
</dbReference>
<proteinExistence type="predicted"/>
<evidence type="ECO:0000256" key="1">
    <source>
        <dbReference type="SAM" id="MobiDB-lite"/>
    </source>
</evidence>
<reference evidence="2 3" key="1">
    <citation type="journal article" date="2015" name="Antonie Van Leeuwenhoek">
        <title>Prauserella endophytica sp. nov., an endophytic actinobacterium isolated from Tamarix taklamakanensis.</title>
        <authorList>
            <person name="Liu J.M."/>
            <person name="Habden X."/>
            <person name="Guo L."/>
            <person name="Tuo L."/>
            <person name="Jiang Z.K."/>
            <person name="Liu S.W."/>
            <person name="Liu X.F."/>
            <person name="Chen L."/>
            <person name="Li R.F."/>
            <person name="Zhang Y.Q."/>
            <person name="Sun C.H."/>
        </authorList>
    </citation>
    <scope>NUCLEOTIDE SEQUENCE [LARGE SCALE GENOMIC DNA]</scope>
    <source>
        <strain evidence="2 3">CGMCC 4.7182</strain>
    </source>
</reference>
<sequence>MHQTARSAGGHRRRCRFSHLSRRRLHHRPMSHRRRGLVHDMTPAVLWMRHGTCEDGLCRPGAHARPHSPLTVGGSVEAEFTARQLQDHHWPLAVVVSSPLRRARQTASIAASTLGARVIRPLDAFAEWRAPSCVLGRTPSQYPPAYQAWRQQRGHDLDSALPGGESLRTFAERASEAARIAHHLSTTHGPALVVSHRLLIGAIAALHIGHRNAADIFSLASEFRLAPAGLWAPNRGVSP</sequence>
<organism evidence="2 3">
    <name type="scientific">Prauserella endophytica</name>
    <dbReference type="NCBI Taxonomy" id="1592324"/>
    <lineage>
        <taxon>Bacteria</taxon>
        <taxon>Bacillati</taxon>
        <taxon>Actinomycetota</taxon>
        <taxon>Actinomycetes</taxon>
        <taxon>Pseudonocardiales</taxon>
        <taxon>Pseudonocardiaceae</taxon>
        <taxon>Prauserella</taxon>
        <taxon>Prauserella coralliicola group</taxon>
    </lineage>
</organism>
<gene>
    <name evidence="2" type="ORF">FCN18_35755</name>
</gene>
<feature type="region of interest" description="Disordered" evidence="1">
    <location>
        <begin position="1"/>
        <end position="33"/>
    </location>
</feature>
<name>A0ABY2RTP3_9PSEU</name>
<comment type="caution">
    <text evidence="2">The sequence shown here is derived from an EMBL/GenBank/DDBJ whole genome shotgun (WGS) entry which is preliminary data.</text>
</comment>